<proteinExistence type="predicted"/>
<organism evidence="2 3">
    <name type="scientific">Vespula pensylvanica</name>
    <name type="common">Western yellow jacket</name>
    <name type="synonym">Wasp</name>
    <dbReference type="NCBI Taxonomy" id="30213"/>
    <lineage>
        <taxon>Eukaryota</taxon>
        <taxon>Metazoa</taxon>
        <taxon>Ecdysozoa</taxon>
        <taxon>Arthropoda</taxon>
        <taxon>Hexapoda</taxon>
        <taxon>Insecta</taxon>
        <taxon>Pterygota</taxon>
        <taxon>Neoptera</taxon>
        <taxon>Endopterygota</taxon>
        <taxon>Hymenoptera</taxon>
        <taxon>Apocrita</taxon>
        <taxon>Aculeata</taxon>
        <taxon>Vespoidea</taxon>
        <taxon>Vespidae</taxon>
        <taxon>Vespinae</taxon>
        <taxon>Vespula</taxon>
    </lineage>
</organism>
<protein>
    <submittedName>
        <fullName evidence="2">Uncharacterized protein</fullName>
    </submittedName>
</protein>
<sequence>MEKRQKKKEEEEEEEEETKRDFLGRCCGVASALPTEVYWHPHSAYQRNLALPAAAKWHKGRWDWALALANKP</sequence>
<dbReference type="AlphaFoldDB" id="A0A834UC53"/>
<dbReference type="EMBL" id="JACSDY010000004">
    <property type="protein sequence ID" value="KAF7429508.1"/>
    <property type="molecule type" value="Genomic_DNA"/>
</dbReference>
<feature type="region of interest" description="Disordered" evidence="1">
    <location>
        <begin position="1"/>
        <end position="21"/>
    </location>
</feature>
<name>A0A834UC53_VESPE</name>
<dbReference type="Proteomes" id="UP000600918">
    <property type="component" value="Unassembled WGS sequence"/>
</dbReference>
<keyword evidence="3" id="KW-1185">Reference proteome</keyword>
<reference evidence="2" key="1">
    <citation type="journal article" date="2020" name="G3 (Bethesda)">
        <title>High-Quality Assemblies for Three Invasive Social Wasps from the &lt;i&gt;Vespula&lt;/i&gt; Genus.</title>
        <authorList>
            <person name="Harrop T.W.R."/>
            <person name="Guhlin J."/>
            <person name="McLaughlin G.M."/>
            <person name="Permina E."/>
            <person name="Stockwell P."/>
            <person name="Gilligan J."/>
            <person name="Le Lec M.F."/>
            <person name="Gruber M.A.M."/>
            <person name="Quinn O."/>
            <person name="Lovegrove M."/>
            <person name="Duncan E.J."/>
            <person name="Remnant E.J."/>
            <person name="Van Eeckhoven J."/>
            <person name="Graham B."/>
            <person name="Knapp R.A."/>
            <person name="Langford K.W."/>
            <person name="Kronenberg Z."/>
            <person name="Press M.O."/>
            <person name="Eacker S.M."/>
            <person name="Wilson-Rankin E.E."/>
            <person name="Purcell J."/>
            <person name="Lester P.J."/>
            <person name="Dearden P.K."/>
        </authorList>
    </citation>
    <scope>NUCLEOTIDE SEQUENCE</scope>
    <source>
        <strain evidence="2">Volc-1</strain>
    </source>
</reference>
<accession>A0A834UC53</accession>
<comment type="caution">
    <text evidence="2">The sequence shown here is derived from an EMBL/GenBank/DDBJ whole genome shotgun (WGS) entry which is preliminary data.</text>
</comment>
<evidence type="ECO:0000313" key="2">
    <source>
        <dbReference type="EMBL" id="KAF7429508.1"/>
    </source>
</evidence>
<evidence type="ECO:0000313" key="3">
    <source>
        <dbReference type="Proteomes" id="UP000600918"/>
    </source>
</evidence>
<evidence type="ECO:0000256" key="1">
    <source>
        <dbReference type="SAM" id="MobiDB-lite"/>
    </source>
</evidence>
<gene>
    <name evidence="2" type="ORF">H0235_005906</name>
</gene>